<feature type="compositionally biased region" description="Basic and acidic residues" evidence="1">
    <location>
        <begin position="165"/>
        <end position="192"/>
    </location>
</feature>
<comment type="caution">
    <text evidence="2">The sequence shown here is derived from an EMBL/GenBank/DDBJ whole genome shotgun (WGS) entry which is preliminary data.</text>
</comment>
<feature type="region of interest" description="Disordered" evidence="1">
    <location>
        <begin position="219"/>
        <end position="252"/>
    </location>
</feature>
<feature type="region of interest" description="Disordered" evidence="1">
    <location>
        <begin position="554"/>
        <end position="592"/>
    </location>
</feature>
<dbReference type="AlphaFoldDB" id="A0A445B6Z3"/>
<evidence type="ECO:0000256" key="1">
    <source>
        <dbReference type="SAM" id="MobiDB-lite"/>
    </source>
</evidence>
<sequence>MNSEGNPKRKRLRTLSQIESQRSPLKMRSPVKNSGKIQFTSAYALLKQFQIKREHVLAVCGDSSKHETRKKGKMSTKKVTRVGDEGQSKMPTKKITNNKDKVINEDEGQIKMPTKKSIEENHVVNMKDNEHEALGGKKLTRKKVPMKNSKAEDGKANMNSNDGDGQSKKPTDKKMLMKKSNEEDGNEEEQHKIESLIPAMTLDEFFKKYGISLDENDEEYEYDNDDHNPSVGDSSDSQHGTKRKKARGPTQLKHIHAMETPIELTWYNGRPIGPTKTQVQLFSRFLGTLARNSNLVTLLYTNWQAVSSETKTSMLDYAKSKYNIPSDAEPWVIDTIGEAWKQFKKRIKKCHYTPYSSFREMMKNRPMTIPELHFRKLVQFWRLDISKVISDINRENRSKQKWNHRMGPVSFELVRAELRAKKEDNEDPSQAEMFVVTRTNKKGETDSGTQETIDHIQNLKQAGYSDDDAVQTVFGKERHGRVRFYGRSVTKSSLKKDKQIRQMQQQHTEVVSTMEKNQTNLTSKLDGLTNLIKTLLQQVNPGMSAEQVQVMIEAAQQSPPDASSAPNDARRSIPPSLGSNHVSKDFEQEDMM</sequence>
<organism evidence="2 3">
    <name type="scientific">Arachis hypogaea</name>
    <name type="common">Peanut</name>
    <dbReference type="NCBI Taxonomy" id="3818"/>
    <lineage>
        <taxon>Eukaryota</taxon>
        <taxon>Viridiplantae</taxon>
        <taxon>Streptophyta</taxon>
        <taxon>Embryophyta</taxon>
        <taxon>Tracheophyta</taxon>
        <taxon>Spermatophyta</taxon>
        <taxon>Magnoliopsida</taxon>
        <taxon>eudicotyledons</taxon>
        <taxon>Gunneridae</taxon>
        <taxon>Pentapetalae</taxon>
        <taxon>rosids</taxon>
        <taxon>fabids</taxon>
        <taxon>Fabales</taxon>
        <taxon>Fabaceae</taxon>
        <taxon>Papilionoideae</taxon>
        <taxon>50 kb inversion clade</taxon>
        <taxon>dalbergioids sensu lato</taxon>
        <taxon>Dalbergieae</taxon>
        <taxon>Pterocarpus clade</taxon>
        <taxon>Arachis</taxon>
    </lineage>
</organism>
<feature type="region of interest" description="Disordered" evidence="1">
    <location>
        <begin position="1"/>
        <end position="32"/>
    </location>
</feature>
<evidence type="ECO:0008006" key="4">
    <source>
        <dbReference type="Google" id="ProtNLM"/>
    </source>
</evidence>
<protein>
    <recommendedName>
        <fullName evidence="4">Transposase, Ptta/En/Spm, plant</fullName>
    </recommendedName>
</protein>
<feature type="compositionally biased region" description="Polar residues" evidence="1">
    <location>
        <begin position="14"/>
        <end position="23"/>
    </location>
</feature>
<dbReference type="Proteomes" id="UP000289738">
    <property type="component" value="Chromosome A10"/>
</dbReference>
<dbReference type="PANTHER" id="PTHR33144">
    <property type="entry name" value="OS10G0409366 PROTEIN-RELATED"/>
    <property type="match status" value="1"/>
</dbReference>
<evidence type="ECO:0000313" key="3">
    <source>
        <dbReference type="Proteomes" id="UP000289738"/>
    </source>
</evidence>
<dbReference type="EMBL" id="SDMP01000010">
    <property type="protein sequence ID" value="RYR34465.1"/>
    <property type="molecule type" value="Genomic_DNA"/>
</dbReference>
<dbReference type="Pfam" id="PF03004">
    <property type="entry name" value="Transposase_24"/>
    <property type="match status" value="1"/>
</dbReference>
<feature type="compositionally biased region" description="Basic residues" evidence="1">
    <location>
        <begin position="67"/>
        <end position="80"/>
    </location>
</feature>
<accession>A0A445B6Z3</accession>
<name>A0A445B6Z3_ARAHY</name>
<evidence type="ECO:0000313" key="2">
    <source>
        <dbReference type="EMBL" id="RYR34465.1"/>
    </source>
</evidence>
<dbReference type="STRING" id="3818.A0A445B6Z3"/>
<reference evidence="2 3" key="1">
    <citation type="submission" date="2019-01" db="EMBL/GenBank/DDBJ databases">
        <title>Sequencing of cultivated peanut Arachis hypogaea provides insights into genome evolution and oil improvement.</title>
        <authorList>
            <person name="Chen X."/>
        </authorList>
    </citation>
    <scope>NUCLEOTIDE SEQUENCE [LARGE SCALE GENOMIC DNA]</scope>
    <source>
        <strain evidence="3">cv. Fuhuasheng</strain>
        <tissue evidence="2">Leaves</tissue>
    </source>
</reference>
<keyword evidence="3" id="KW-1185">Reference proteome</keyword>
<gene>
    <name evidence="2" type="ORF">Ahy_A10g049378</name>
</gene>
<dbReference type="InterPro" id="IPR004252">
    <property type="entry name" value="Probable_transposase_24"/>
</dbReference>
<feature type="compositionally biased region" description="Low complexity" evidence="1">
    <location>
        <begin position="554"/>
        <end position="567"/>
    </location>
</feature>
<feature type="compositionally biased region" description="Basic and acidic residues" evidence="1">
    <location>
        <begin position="116"/>
        <end position="135"/>
    </location>
</feature>
<dbReference type="PANTHER" id="PTHR33144:SF16">
    <property type="entry name" value="OS02G0129000 PROTEIN"/>
    <property type="match status" value="1"/>
</dbReference>
<proteinExistence type="predicted"/>
<feature type="region of interest" description="Disordered" evidence="1">
    <location>
        <begin position="61"/>
        <end position="192"/>
    </location>
</feature>